<proteinExistence type="predicted"/>
<accession>A0A0F9EDS6</accession>
<reference evidence="1" key="1">
    <citation type="journal article" date="2015" name="Nature">
        <title>Complex archaea that bridge the gap between prokaryotes and eukaryotes.</title>
        <authorList>
            <person name="Spang A."/>
            <person name="Saw J.H."/>
            <person name="Jorgensen S.L."/>
            <person name="Zaremba-Niedzwiedzka K."/>
            <person name="Martijn J."/>
            <person name="Lind A.E."/>
            <person name="van Eijk R."/>
            <person name="Schleper C."/>
            <person name="Guy L."/>
            <person name="Ettema T.J."/>
        </authorList>
    </citation>
    <scope>NUCLEOTIDE SEQUENCE</scope>
</reference>
<dbReference type="AlphaFoldDB" id="A0A0F9EDS6"/>
<feature type="non-terminal residue" evidence="1">
    <location>
        <position position="1"/>
    </location>
</feature>
<name>A0A0F9EDS6_9ZZZZ</name>
<protein>
    <submittedName>
        <fullName evidence="1">Uncharacterized protein</fullName>
    </submittedName>
</protein>
<organism evidence="1">
    <name type="scientific">marine sediment metagenome</name>
    <dbReference type="NCBI Taxonomy" id="412755"/>
    <lineage>
        <taxon>unclassified sequences</taxon>
        <taxon>metagenomes</taxon>
        <taxon>ecological metagenomes</taxon>
    </lineage>
</organism>
<dbReference type="EMBL" id="LAZR01027865">
    <property type="protein sequence ID" value="KKL64371.1"/>
    <property type="molecule type" value="Genomic_DNA"/>
</dbReference>
<gene>
    <name evidence="1" type="ORF">LCGC14_2165660</name>
</gene>
<comment type="caution">
    <text evidence="1">The sequence shown here is derived from an EMBL/GenBank/DDBJ whole genome shotgun (WGS) entry which is preliminary data.</text>
</comment>
<evidence type="ECO:0000313" key="1">
    <source>
        <dbReference type="EMBL" id="KKL64371.1"/>
    </source>
</evidence>
<sequence>EFIKEAKKRSQRILRAKDYQLVKISSIVVANLELYSTERPMVGTIQELTWAHDVFYVPVLAICGKEENAYNTHPWIDECCSAKVETIEEAAKLIKTFFLDY</sequence>